<protein>
    <submittedName>
        <fullName evidence="4">Quinone oxidoreductase 1</fullName>
        <ecNumber evidence="4">1.6.5.5</ecNumber>
    </submittedName>
</protein>
<feature type="domain" description="Enoyl reductase (ER)" evidence="3">
    <location>
        <begin position="10"/>
        <end position="325"/>
    </location>
</feature>
<dbReference type="InterPro" id="IPR011032">
    <property type="entry name" value="GroES-like_sf"/>
</dbReference>
<dbReference type="CDD" id="cd05276">
    <property type="entry name" value="p53_inducible_oxidoreductase"/>
    <property type="match status" value="1"/>
</dbReference>
<keyword evidence="5" id="KW-1185">Reference proteome</keyword>
<evidence type="ECO:0000256" key="2">
    <source>
        <dbReference type="ARBA" id="ARBA00023002"/>
    </source>
</evidence>
<evidence type="ECO:0000313" key="4">
    <source>
        <dbReference type="EMBL" id="SUA75096.1"/>
    </source>
</evidence>
<evidence type="ECO:0000313" key="5">
    <source>
        <dbReference type="Proteomes" id="UP000255467"/>
    </source>
</evidence>
<evidence type="ECO:0000259" key="3">
    <source>
        <dbReference type="SMART" id="SM00829"/>
    </source>
</evidence>
<gene>
    <name evidence="4" type="primary">qorA_2</name>
    <name evidence="4" type="ORF">NCTC1934_01905</name>
</gene>
<dbReference type="GO" id="GO:0003960">
    <property type="term" value="F:quinone reductase (NADPH) activity"/>
    <property type="evidence" value="ECO:0007669"/>
    <property type="project" value="UniProtKB-EC"/>
</dbReference>
<dbReference type="OrthoDB" id="9780520at2"/>
<dbReference type="InterPro" id="IPR013149">
    <property type="entry name" value="ADH-like_C"/>
</dbReference>
<keyword evidence="1" id="KW-0521">NADP</keyword>
<evidence type="ECO:0000256" key="1">
    <source>
        <dbReference type="ARBA" id="ARBA00022857"/>
    </source>
</evidence>
<dbReference type="STRING" id="1406858.GCA_000710895_02704"/>
<dbReference type="PANTHER" id="PTHR48106">
    <property type="entry name" value="QUINONE OXIDOREDUCTASE PIG3-RELATED"/>
    <property type="match status" value="1"/>
</dbReference>
<dbReference type="EMBL" id="UGRY01000002">
    <property type="protein sequence ID" value="SUA75096.1"/>
    <property type="molecule type" value="Genomic_DNA"/>
</dbReference>
<dbReference type="GO" id="GO:0070402">
    <property type="term" value="F:NADPH binding"/>
    <property type="evidence" value="ECO:0007669"/>
    <property type="project" value="TreeGrafter"/>
</dbReference>
<dbReference type="Proteomes" id="UP000255467">
    <property type="component" value="Unassembled WGS sequence"/>
</dbReference>
<keyword evidence="2 4" id="KW-0560">Oxidoreductase</keyword>
<dbReference type="InterPro" id="IPR013154">
    <property type="entry name" value="ADH-like_N"/>
</dbReference>
<name>A0A378YD33_9NOCA</name>
<dbReference type="RefSeq" id="WP_039808581.1">
    <property type="nucleotide sequence ID" value="NZ_UGRY01000002.1"/>
</dbReference>
<dbReference type="Pfam" id="PF00107">
    <property type="entry name" value="ADH_zinc_N"/>
    <property type="match status" value="1"/>
</dbReference>
<dbReference type="Gene3D" id="3.40.50.720">
    <property type="entry name" value="NAD(P)-binding Rossmann-like Domain"/>
    <property type="match status" value="1"/>
</dbReference>
<dbReference type="SMART" id="SM00829">
    <property type="entry name" value="PKS_ER"/>
    <property type="match status" value="1"/>
</dbReference>
<dbReference type="SUPFAM" id="SSF51735">
    <property type="entry name" value="NAD(P)-binding Rossmann-fold domains"/>
    <property type="match status" value="1"/>
</dbReference>
<proteinExistence type="predicted"/>
<dbReference type="Pfam" id="PF08240">
    <property type="entry name" value="ADH_N"/>
    <property type="match status" value="1"/>
</dbReference>
<reference evidence="4 5" key="1">
    <citation type="submission" date="2018-06" db="EMBL/GenBank/DDBJ databases">
        <authorList>
            <consortium name="Pathogen Informatics"/>
            <person name="Doyle S."/>
        </authorList>
    </citation>
    <scope>NUCLEOTIDE SEQUENCE [LARGE SCALE GENOMIC DNA]</scope>
    <source>
        <strain evidence="4 5">NCTC1934</strain>
    </source>
</reference>
<dbReference type="Gene3D" id="3.90.180.10">
    <property type="entry name" value="Medium-chain alcohol dehydrogenases, catalytic domain"/>
    <property type="match status" value="1"/>
</dbReference>
<organism evidence="4 5">
    <name type="scientific">Nocardia otitidiscaviarum</name>
    <dbReference type="NCBI Taxonomy" id="1823"/>
    <lineage>
        <taxon>Bacteria</taxon>
        <taxon>Bacillati</taxon>
        <taxon>Actinomycetota</taxon>
        <taxon>Actinomycetes</taxon>
        <taxon>Mycobacteriales</taxon>
        <taxon>Nocardiaceae</taxon>
        <taxon>Nocardia</taxon>
    </lineage>
</organism>
<dbReference type="SUPFAM" id="SSF50129">
    <property type="entry name" value="GroES-like"/>
    <property type="match status" value="1"/>
</dbReference>
<accession>A0A378YD33</accession>
<sequence length="333" mass="34471">MYAVTLDGFGGPEVMRWAEVPDLPAPGPGEVAIEVVAAGVNRADLLQRQGFYPPPPGASEIIGLECSGVIAEVGAGVRDLRPDDRVCALLSGGGYAERVVVPATQVLPVPAELDLAAAAALPEVAATVWSNLVMRAGLHAGQLLLIHGGGSGIGTHAIQVAVSRGARVAVTAGSRLKLDACAELGASILINYREQDFVEVLRAEGSGADIILDVMGAAYLARNVDALAEDGQLVVIGMQGGVKAELNLGALLGKRGTIHATNLRRRPATGRGSKAEIIAELRQHLWPLVADGTVTPVVHAELPVTEVGEAHRLLDSDKTVGKVILAIGESTHR</sequence>
<dbReference type="InterPro" id="IPR036291">
    <property type="entry name" value="NAD(P)-bd_dom_sf"/>
</dbReference>
<dbReference type="InterPro" id="IPR020843">
    <property type="entry name" value="ER"/>
</dbReference>
<dbReference type="AlphaFoldDB" id="A0A378YD33"/>
<dbReference type="NCBIfam" id="TIGR02824">
    <property type="entry name" value="quinone_pig3"/>
    <property type="match status" value="1"/>
</dbReference>
<dbReference type="EC" id="1.6.5.5" evidence="4"/>
<dbReference type="InterPro" id="IPR014189">
    <property type="entry name" value="Quinone_OxRdtase_PIG3"/>
</dbReference>
<dbReference type="PANTHER" id="PTHR48106:SF8">
    <property type="entry name" value="OS02G0805600 PROTEIN"/>
    <property type="match status" value="1"/>
</dbReference>